<keyword evidence="5" id="KW-0288">FMN</keyword>
<name>A0A833RKE8_9POAL</name>
<reference evidence="12" key="1">
    <citation type="submission" date="2020-01" db="EMBL/GenBank/DDBJ databases">
        <title>Genome sequence of Kobresia littledalei, the first chromosome-level genome in the family Cyperaceae.</title>
        <authorList>
            <person name="Qu G."/>
        </authorList>
    </citation>
    <scope>NUCLEOTIDE SEQUENCE</scope>
    <source>
        <strain evidence="12">C.B.Clarke</strain>
        <tissue evidence="12">Leaf</tissue>
    </source>
</reference>
<keyword evidence="10" id="KW-0275">Fatty acid biosynthesis</keyword>
<evidence type="ECO:0000256" key="3">
    <source>
        <dbReference type="ARBA" id="ARBA00022516"/>
    </source>
</evidence>
<keyword evidence="8" id="KW-0521">NADP</keyword>
<comment type="cofactor">
    <cofactor evidence="1">
        <name>FMN</name>
        <dbReference type="ChEBI" id="CHEBI:58210"/>
    </cofactor>
</comment>
<evidence type="ECO:0000256" key="5">
    <source>
        <dbReference type="ARBA" id="ARBA00022643"/>
    </source>
</evidence>
<proteinExistence type="inferred from homology"/>
<evidence type="ECO:0000313" key="12">
    <source>
        <dbReference type="EMBL" id="KAF3340771.1"/>
    </source>
</evidence>
<dbReference type="InterPro" id="IPR045247">
    <property type="entry name" value="Oye-like"/>
</dbReference>
<dbReference type="GO" id="GO:0010181">
    <property type="term" value="F:FMN binding"/>
    <property type="evidence" value="ECO:0007669"/>
    <property type="project" value="InterPro"/>
</dbReference>
<keyword evidence="3" id="KW-0444">Lipid biosynthesis</keyword>
<sequence length="205" mass="22774">MVSCSPLAPKLQPKTMRLAKFFDPYNNVPQPHAALYYSQRTTKGGLLIAEGTRVSETAQGTQGHQEFERRKPIVDAVHAKGGILFCQIWYCGRTSDSSRLSTERQAPVSSTDKRITLEVGEDGQPLNYPIPRKLASEEIPQIVNDFRLAARNAIDAGFDSIEVHAASGYLIEQFLKDSVNDCTHDKYGGSLENRTRFCIEIILAS</sequence>
<keyword evidence="4" id="KW-0285">Flavoprotein</keyword>
<keyword evidence="6" id="KW-0925">Oxylipin biosynthesis</keyword>
<dbReference type="PANTHER" id="PTHR22893">
    <property type="entry name" value="NADH OXIDOREDUCTASE-RELATED"/>
    <property type="match status" value="1"/>
</dbReference>
<feature type="domain" description="NADH:flavin oxidoreductase/NADH oxidase N-terminal" evidence="11">
    <location>
        <begin position="25"/>
        <end position="202"/>
    </location>
</feature>
<keyword evidence="9" id="KW-0443">Lipid metabolism</keyword>
<evidence type="ECO:0000256" key="1">
    <source>
        <dbReference type="ARBA" id="ARBA00001917"/>
    </source>
</evidence>
<dbReference type="SUPFAM" id="SSF51395">
    <property type="entry name" value="FMN-linked oxidoreductases"/>
    <property type="match status" value="1"/>
</dbReference>
<dbReference type="GO" id="GO:0031408">
    <property type="term" value="P:oxylipin biosynthetic process"/>
    <property type="evidence" value="ECO:0007669"/>
    <property type="project" value="UniProtKB-KW"/>
</dbReference>
<evidence type="ECO:0000256" key="7">
    <source>
        <dbReference type="ARBA" id="ARBA00022832"/>
    </source>
</evidence>
<dbReference type="GO" id="GO:0016491">
    <property type="term" value="F:oxidoreductase activity"/>
    <property type="evidence" value="ECO:0007669"/>
    <property type="project" value="InterPro"/>
</dbReference>
<keyword evidence="7" id="KW-0276">Fatty acid metabolism</keyword>
<gene>
    <name evidence="12" type="ORF">FCM35_KLT09615</name>
</gene>
<evidence type="ECO:0000256" key="9">
    <source>
        <dbReference type="ARBA" id="ARBA00023098"/>
    </source>
</evidence>
<evidence type="ECO:0000256" key="2">
    <source>
        <dbReference type="ARBA" id="ARBA00005979"/>
    </source>
</evidence>
<evidence type="ECO:0000259" key="11">
    <source>
        <dbReference type="Pfam" id="PF00724"/>
    </source>
</evidence>
<accession>A0A833RKE8</accession>
<evidence type="ECO:0000313" key="13">
    <source>
        <dbReference type="Proteomes" id="UP000623129"/>
    </source>
</evidence>
<dbReference type="AlphaFoldDB" id="A0A833RKE8"/>
<evidence type="ECO:0000256" key="10">
    <source>
        <dbReference type="ARBA" id="ARBA00023160"/>
    </source>
</evidence>
<evidence type="ECO:0000256" key="8">
    <source>
        <dbReference type="ARBA" id="ARBA00022857"/>
    </source>
</evidence>
<dbReference type="InterPro" id="IPR001155">
    <property type="entry name" value="OxRdtase_FMN_N"/>
</dbReference>
<dbReference type="Gene3D" id="3.20.20.70">
    <property type="entry name" value="Aldolase class I"/>
    <property type="match status" value="1"/>
</dbReference>
<dbReference type="OrthoDB" id="1663137at2759"/>
<dbReference type="EMBL" id="SWLB01000002">
    <property type="protein sequence ID" value="KAF3340771.1"/>
    <property type="molecule type" value="Genomic_DNA"/>
</dbReference>
<comment type="similarity">
    <text evidence="2">Belongs to the NADH:flavin oxidoreductase/NADH oxidase family.</text>
</comment>
<protein>
    <submittedName>
        <fullName evidence="12">Putative 12-oxophytodienoate reductase 11</fullName>
    </submittedName>
</protein>
<dbReference type="InterPro" id="IPR013785">
    <property type="entry name" value="Aldolase_TIM"/>
</dbReference>
<dbReference type="Proteomes" id="UP000623129">
    <property type="component" value="Unassembled WGS sequence"/>
</dbReference>
<dbReference type="GO" id="GO:0006633">
    <property type="term" value="P:fatty acid biosynthetic process"/>
    <property type="evidence" value="ECO:0007669"/>
    <property type="project" value="UniProtKB-KW"/>
</dbReference>
<evidence type="ECO:0000256" key="6">
    <source>
        <dbReference type="ARBA" id="ARBA00022767"/>
    </source>
</evidence>
<evidence type="ECO:0000256" key="4">
    <source>
        <dbReference type="ARBA" id="ARBA00022630"/>
    </source>
</evidence>
<keyword evidence="13" id="KW-1185">Reference proteome</keyword>
<comment type="caution">
    <text evidence="12">The sequence shown here is derived from an EMBL/GenBank/DDBJ whole genome shotgun (WGS) entry which is preliminary data.</text>
</comment>
<organism evidence="12 13">
    <name type="scientific">Carex littledalei</name>
    <dbReference type="NCBI Taxonomy" id="544730"/>
    <lineage>
        <taxon>Eukaryota</taxon>
        <taxon>Viridiplantae</taxon>
        <taxon>Streptophyta</taxon>
        <taxon>Embryophyta</taxon>
        <taxon>Tracheophyta</taxon>
        <taxon>Spermatophyta</taxon>
        <taxon>Magnoliopsida</taxon>
        <taxon>Liliopsida</taxon>
        <taxon>Poales</taxon>
        <taxon>Cyperaceae</taxon>
        <taxon>Cyperoideae</taxon>
        <taxon>Cariceae</taxon>
        <taxon>Carex</taxon>
        <taxon>Carex subgen. Euthyceras</taxon>
    </lineage>
</organism>
<dbReference type="PANTHER" id="PTHR22893:SF132">
    <property type="entry name" value="12-OXO-PHYTODIENOIC ACID REDUCTASE"/>
    <property type="match status" value="1"/>
</dbReference>
<dbReference type="Pfam" id="PF00724">
    <property type="entry name" value="Oxidored_FMN"/>
    <property type="match status" value="1"/>
</dbReference>